<organism evidence="2 3">
    <name type="scientific">Flavobacterium oreochromis</name>
    <dbReference type="NCBI Taxonomy" id="2906078"/>
    <lineage>
        <taxon>Bacteria</taxon>
        <taxon>Pseudomonadati</taxon>
        <taxon>Bacteroidota</taxon>
        <taxon>Flavobacteriia</taxon>
        <taxon>Flavobacteriales</taxon>
        <taxon>Flavobacteriaceae</taxon>
        <taxon>Flavobacterium</taxon>
    </lineage>
</organism>
<feature type="compositionally biased region" description="Basic and acidic residues" evidence="1">
    <location>
        <begin position="118"/>
        <end position="129"/>
    </location>
</feature>
<evidence type="ECO:0000256" key="1">
    <source>
        <dbReference type="SAM" id="MobiDB-lite"/>
    </source>
</evidence>
<protein>
    <submittedName>
        <fullName evidence="2">Uncharacterized protein</fullName>
    </submittedName>
</protein>
<feature type="compositionally biased region" description="Acidic residues" evidence="1">
    <location>
        <begin position="95"/>
        <end position="117"/>
    </location>
</feature>
<name>A0ABW8PAN8_9FLAO</name>
<evidence type="ECO:0000313" key="3">
    <source>
        <dbReference type="Proteomes" id="UP001621706"/>
    </source>
</evidence>
<reference evidence="2 3" key="1">
    <citation type="submission" date="2024-02" db="EMBL/GenBank/DDBJ databases">
        <title>Comparative Genomic Analysis of Flavobacterium Species Causing Columnaris Disease of Freshwater Fish in Thailand: Insights into Virulence and Resistance Mechanisms.</title>
        <authorList>
            <person name="Nguyen D."/>
            <person name="Chokmangmeepisarn P."/>
            <person name="Khianchaikhan K."/>
            <person name="Morishita M."/>
            <person name="Bunnoy A."/>
            <person name="Rodkhum C."/>
        </authorList>
    </citation>
    <scope>NUCLEOTIDE SEQUENCE [LARGE SCALE GENOMIC DNA]</scope>
    <source>
        <strain evidence="2 3">CNRT2201</strain>
    </source>
</reference>
<feature type="region of interest" description="Disordered" evidence="1">
    <location>
        <begin position="75"/>
        <end position="137"/>
    </location>
</feature>
<accession>A0ABW8PAN8</accession>
<comment type="caution">
    <text evidence="2">The sequence shown here is derived from an EMBL/GenBank/DDBJ whole genome shotgun (WGS) entry which is preliminary data.</text>
</comment>
<evidence type="ECO:0000313" key="2">
    <source>
        <dbReference type="EMBL" id="MFK7001513.1"/>
    </source>
</evidence>
<sequence length="295" mass="33508">MKKRLSLQELSLELPKIDSQETRFLLGGSDYDVDNTWHELNIPAVPDPVEVLGGNLESQPAVELGNSEIEPIDIDIPEQADPNNGDNDSSNGQNDNEDNNDDDYNNDPDPNEDNENDNGDHDFYDHDNVDNTSNDSEWGVSEFFNHYNNANGEPVNLNDIGLRDDVKNSDTYLQMMTNVNDQIEQYVHDYIAQNGPTDGPVGFVWDFNNSYDFTLNEDLFAIGSATFEGHFYGEFSIDDKGHINVSGILDLDFHDTFEDPWDLINMFPGSWDPTGTPFDIDDHWQQEILMYDIRP</sequence>
<dbReference type="Proteomes" id="UP001621706">
    <property type="component" value="Unassembled WGS sequence"/>
</dbReference>
<proteinExistence type="predicted"/>
<gene>
    <name evidence="2" type="ORF">V3I07_11475</name>
</gene>
<dbReference type="RefSeq" id="WP_088401219.1">
    <property type="nucleotide sequence ID" value="NZ_JAZGZP010000017.1"/>
</dbReference>
<keyword evidence="3" id="KW-1185">Reference proteome</keyword>
<dbReference type="EMBL" id="JAZGZP010000017">
    <property type="protein sequence ID" value="MFK7001513.1"/>
    <property type="molecule type" value="Genomic_DNA"/>
</dbReference>
<feature type="compositionally biased region" description="Low complexity" evidence="1">
    <location>
        <begin position="79"/>
        <end position="94"/>
    </location>
</feature>